<evidence type="ECO:0000256" key="7">
    <source>
        <dbReference type="ARBA" id="ARBA00023316"/>
    </source>
</evidence>
<keyword evidence="3" id="KW-0808">Transferase</keyword>
<keyword evidence="11" id="KW-1185">Reference proteome</keyword>
<keyword evidence="2" id="KW-0328">Glycosyltransferase</keyword>
<feature type="transmembrane region" description="Helical" evidence="8">
    <location>
        <begin position="472"/>
        <end position="490"/>
    </location>
</feature>
<evidence type="ECO:0000256" key="3">
    <source>
        <dbReference type="ARBA" id="ARBA00022679"/>
    </source>
</evidence>
<dbReference type="Pfam" id="PF03552">
    <property type="entry name" value="Cellulose_synt"/>
    <property type="match status" value="2"/>
</dbReference>
<dbReference type="InterPro" id="IPR029058">
    <property type="entry name" value="AB_hydrolase_fold"/>
</dbReference>
<evidence type="ECO:0000313" key="11">
    <source>
        <dbReference type="Proteomes" id="UP001372338"/>
    </source>
</evidence>
<dbReference type="GO" id="GO:0071555">
    <property type="term" value="P:cell wall organization"/>
    <property type="evidence" value="ECO:0007669"/>
    <property type="project" value="UniProtKB-KW"/>
</dbReference>
<name>A0AAN9ERE2_CROPI</name>
<accession>A0AAN9ERE2</accession>
<dbReference type="GO" id="GO:0016020">
    <property type="term" value="C:membrane"/>
    <property type="evidence" value="ECO:0007669"/>
    <property type="project" value="InterPro"/>
</dbReference>
<dbReference type="Gene3D" id="3.40.50.1820">
    <property type="entry name" value="alpha/beta hydrolase"/>
    <property type="match status" value="1"/>
</dbReference>
<dbReference type="SUPFAM" id="SSF53474">
    <property type="entry name" value="alpha/beta-Hydrolases"/>
    <property type="match status" value="1"/>
</dbReference>
<feature type="domain" description="Dienelactone hydrolase" evidence="9">
    <location>
        <begin position="606"/>
        <end position="825"/>
    </location>
</feature>
<dbReference type="GO" id="GO:0016760">
    <property type="term" value="F:cellulose synthase (UDP-forming) activity"/>
    <property type="evidence" value="ECO:0007669"/>
    <property type="project" value="InterPro"/>
</dbReference>
<feature type="transmembrane region" description="Helical" evidence="8">
    <location>
        <begin position="543"/>
        <end position="562"/>
    </location>
</feature>
<sequence>MYWVPELPAVDLFVTTADPVLEPPIITVNTVLSLLAVDYPANKLACYVSDDGCSPLNLYALLEASKFAKLWVPFCKKYNVQLRAPFRYFSDAANTRSEGDSPEFNQQWLQMKDMYDNLNHKIEDVTRKSTLLPLDGELAVFSNIDRRNHPTIIKVVLENKEGLQGPFYAGTNTFHRRNAIYGLYPDEIENERKGLSPITAEKILMQQFGSSKEFLKSAACAFEGSAHSSSDISPSNFIEAAIQVSDCAYENGTSWGQEFGWVYGSISEDVPTGLNMQRKGWRSVSCTPDPIAFTGCAPGDFLSSMVQQKRWGSGLTVVFFSKHYSPIMCILFGKVQLRAGLSYCWLTNWGLRSPFEVIYAALPVYCIITNTSFLPQGLGLWIHVAVAMIYSIHSLLEHHALGLSTRHWWNNQRMITIRTTSAWFIGFLSAMIKLSGISDIVFEITQKEKPTSSAHDAVDATKAGRFTFDKSPVFVAGTTILLLQLTALFIKFMGLQPPPTSTQSGNGSGVGELICSTYLVVCYWPYLKGLFARGKYGIPLSTIFKSTAISVVFMLLIGYVPLRLIQLSVFSSLLSLTSRSPSLSSMADTASSPFKKIQILRDDTTFDAYVVGKEDAPGIVVLQEWWGVDFEIKNHAVKISQLGTGFKALIPDLYRGKVGLDVAEAQHLMDGLDWQGAVKDIRASINWLKANGSKKVGVTGFCMGGALSIASSVLVPEVDAVVAFYGVPSSELADPAQAKAPVQAHFGELDNFVGFSDVTAAKALEEKLKASGVPHEVHIYPGSAHAFMNRSPEGIKRRKGMGLSDEDDAAVQLAWSRFQSWMTRYLSS</sequence>
<dbReference type="EMBL" id="JAYWIO010000005">
    <property type="protein sequence ID" value="KAK7261121.1"/>
    <property type="molecule type" value="Genomic_DNA"/>
</dbReference>
<dbReference type="InterPro" id="IPR005150">
    <property type="entry name" value="Cellulose_synth"/>
</dbReference>
<evidence type="ECO:0000313" key="10">
    <source>
        <dbReference type="EMBL" id="KAK7261121.1"/>
    </source>
</evidence>
<evidence type="ECO:0000256" key="2">
    <source>
        <dbReference type="ARBA" id="ARBA00022676"/>
    </source>
</evidence>
<dbReference type="GO" id="GO:0016787">
    <property type="term" value="F:hydrolase activity"/>
    <property type="evidence" value="ECO:0007669"/>
    <property type="project" value="InterPro"/>
</dbReference>
<evidence type="ECO:0000256" key="6">
    <source>
        <dbReference type="ARBA" id="ARBA00023136"/>
    </source>
</evidence>
<comment type="caution">
    <text evidence="10">The sequence shown here is derived from an EMBL/GenBank/DDBJ whole genome shotgun (WGS) entry which is preliminary data.</text>
</comment>
<proteinExistence type="predicted"/>
<keyword evidence="6 8" id="KW-0472">Membrane</keyword>
<evidence type="ECO:0000256" key="4">
    <source>
        <dbReference type="ARBA" id="ARBA00022692"/>
    </source>
</evidence>
<feature type="transmembrane region" description="Helical" evidence="8">
    <location>
        <begin position="510"/>
        <end position="531"/>
    </location>
</feature>
<dbReference type="GO" id="GO:0030244">
    <property type="term" value="P:cellulose biosynthetic process"/>
    <property type="evidence" value="ECO:0007669"/>
    <property type="project" value="InterPro"/>
</dbReference>
<gene>
    <name evidence="10" type="ORF">RIF29_27425</name>
</gene>
<evidence type="ECO:0000256" key="1">
    <source>
        <dbReference type="ARBA" id="ARBA00004308"/>
    </source>
</evidence>
<keyword evidence="7" id="KW-0961">Cell wall biogenesis/degradation</keyword>
<dbReference type="GO" id="GO:0012505">
    <property type="term" value="C:endomembrane system"/>
    <property type="evidence" value="ECO:0007669"/>
    <property type="project" value="UniProtKB-SubCell"/>
</dbReference>
<protein>
    <recommendedName>
        <fullName evidence="9">Dienelactone hydrolase domain-containing protein</fullName>
    </recommendedName>
</protein>
<reference evidence="10 11" key="1">
    <citation type="submission" date="2024-01" db="EMBL/GenBank/DDBJ databases">
        <title>The genomes of 5 underutilized Papilionoideae crops provide insights into root nodulation and disease resistanc.</title>
        <authorList>
            <person name="Yuan L."/>
        </authorList>
    </citation>
    <scope>NUCLEOTIDE SEQUENCE [LARGE SCALE GENOMIC DNA]</scope>
    <source>
        <strain evidence="10">ZHUSHIDOU_FW_LH</strain>
        <tissue evidence="10">Leaf</tissue>
    </source>
</reference>
<organism evidence="10 11">
    <name type="scientific">Crotalaria pallida</name>
    <name type="common">Smooth rattlebox</name>
    <name type="synonym">Crotalaria striata</name>
    <dbReference type="NCBI Taxonomy" id="3830"/>
    <lineage>
        <taxon>Eukaryota</taxon>
        <taxon>Viridiplantae</taxon>
        <taxon>Streptophyta</taxon>
        <taxon>Embryophyta</taxon>
        <taxon>Tracheophyta</taxon>
        <taxon>Spermatophyta</taxon>
        <taxon>Magnoliopsida</taxon>
        <taxon>eudicotyledons</taxon>
        <taxon>Gunneridae</taxon>
        <taxon>Pentapetalae</taxon>
        <taxon>rosids</taxon>
        <taxon>fabids</taxon>
        <taxon>Fabales</taxon>
        <taxon>Fabaceae</taxon>
        <taxon>Papilionoideae</taxon>
        <taxon>50 kb inversion clade</taxon>
        <taxon>genistoids sensu lato</taxon>
        <taxon>core genistoids</taxon>
        <taxon>Crotalarieae</taxon>
        <taxon>Crotalaria</taxon>
    </lineage>
</organism>
<keyword evidence="5 8" id="KW-1133">Transmembrane helix</keyword>
<dbReference type="Pfam" id="PF01738">
    <property type="entry name" value="DLH"/>
    <property type="match status" value="1"/>
</dbReference>
<evidence type="ECO:0000256" key="8">
    <source>
        <dbReference type="SAM" id="Phobius"/>
    </source>
</evidence>
<dbReference type="PANTHER" id="PTHR13301">
    <property type="entry name" value="X-BOX TRANSCRIPTION FACTOR-RELATED"/>
    <property type="match status" value="1"/>
</dbReference>
<dbReference type="Proteomes" id="UP001372338">
    <property type="component" value="Unassembled WGS sequence"/>
</dbReference>
<keyword evidence="4 8" id="KW-0812">Transmembrane</keyword>
<comment type="subcellular location">
    <subcellularLocation>
        <location evidence="1">Endomembrane system</location>
    </subcellularLocation>
</comment>
<evidence type="ECO:0000259" key="9">
    <source>
        <dbReference type="Pfam" id="PF01738"/>
    </source>
</evidence>
<dbReference type="AlphaFoldDB" id="A0AAN9ERE2"/>
<evidence type="ECO:0000256" key="5">
    <source>
        <dbReference type="ARBA" id="ARBA00022989"/>
    </source>
</evidence>
<dbReference type="InterPro" id="IPR002925">
    <property type="entry name" value="Dienelactn_hydro"/>
</dbReference>